<organism evidence="2 3">
    <name type="scientific">Linum trigynum</name>
    <dbReference type="NCBI Taxonomy" id="586398"/>
    <lineage>
        <taxon>Eukaryota</taxon>
        <taxon>Viridiplantae</taxon>
        <taxon>Streptophyta</taxon>
        <taxon>Embryophyta</taxon>
        <taxon>Tracheophyta</taxon>
        <taxon>Spermatophyta</taxon>
        <taxon>Magnoliopsida</taxon>
        <taxon>eudicotyledons</taxon>
        <taxon>Gunneridae</taxon>
        <taxon>Pentapetalae</taxon>
        <taxon>rosids</taxon>
        <taxon>fabids</taxon>
        <taxon>Malpighiales</taxon>
        <taxon>Linaceae</taxon>
        <taxon>Linum</taxon>
    </lineage>
</organism>
<dbReference type="PANTHER" id="PTHR23421">
    <property type="entry name" value="BETA-GALACTOSIDASE RELATED"/>
    <property type="match status" value="1"/>
</dbReference>
<evidence type="ECO:0000259" key="1">
    <source>
        <dbReference type="Pfam" id="PF17834"/>
    </source>
</evidence>
<dbReference type="InterPro" id="IPR041392">
    <property type="entry name" value="GHD"/>
</dbReference>
<dbReference type="GO" id="GO:0005975">
    <property type="term" value="P:carbohydrate metabolic process"/>
    <property type="evidence" value="ECO:0007669"/>
    <property type="project" value="InterPro"/>
</dbReference>
<dbReference type="GO" id="GO:0004553">
    <property type="term" value="F:hydrolase activity, hydrolyzing O-glycosyl compounds"/>
    <property type="evidence" value="ECO:0007669"/>
    <property type="project" value="InterPro"/>
</dbReference>
<name>A0AAV2D9M3_9ROSI</name>
<dbReference type="InterPro" id="IPR001944">
    <property type="entry name" value="Glycoside_Hdrlase_35"/>
</dbReference>
<proteinExistence type="predicted"/>
<dbReference type="EMBL" id="OZ034815">
    <property type="protein sequence ID" value="CAL1370598.1"/>
    <property type="molecule type" value="Genomic_DNA"/>
</dbReference>
<dbReference type="Proteomes" id="UP001497516">
    <property type="component" value="Chromosome 2"/>
</dbReference>
<sequence length="125" mass="14139">MLCLLQLTKYTTKEASSCFISNKNHTQDAKVTFQGNEYCIPAWSVSIFSDCAHEAYNTFKLTTQTSKPSPTKSKPSPAGLSEMVLRPEYLHDIVVFGLGKISTHKIVDQKDMTDDKSDYLWYMTT</sequence>
<evidence type="ECO:0000313" key="3">
    <source>
        <dbReference type="Proteomes" id="UP001497516"/>
    </source>
</evidence>
<protein>
    <recommendedName>
        <fullName evidence="1">Beta-galactosidase beta-sandwich domain-containing protein</fullName>
    </recommendedName>
</protein>
<dbReference type="Pfam" id="PF17834">
    <property type="entry name" value="GHD"/>
    <property type="match status" value="1"/>
</dbReference>
<reference evidence="2 3" key="1">
    <citation type="submission" date="2024-04" db="EMBL/GenBank/DDBJ databases">
        <authorList>
            <person name="Fracassetti M."/>
        </authorList>
    </citation>
    <scope>NUCLEOTIDE SEQUENCE [LARGE SCALE GENOMIC DNA]</scope>
</reference>
<gene>
    <name evidence="2" type="ORF">LTRI10_LOCUS12714</name>
</gene>
<feature type="domain" description="Beta-galactosidase beta-sandwich" evidence="1">
    <location>
        <begin position="7"/>
        <end position="60"/>
    </location>
</feature>
<keyword evidence="3" id="KW-1185">Reference proteome</keyword>
<accession>A0AAV2D9M3</accession>
<dbReference type="AlphaFoldDB" id="A0AAV2D9M3"/>
<evidence type="ECO:0000313" key="2">
    <source>
        <dbReference type="EMBL" id="CAL1370598.1"/>
    </source>
</evidence>